<organism evidence="1">
    <name type="scientific">Trieres chinensis</name>
    <name type="common">Marine centric diatom</name>
    <name type="synonym">Odontella sinensis</name>
    <dbReference type="NCBI Taxonomy" id="1514140"/>
    <lineage>
        <taxon>Eukaryota</taxon>
        <taxon>Sar</taxon>
        <taxon>Stramenopiles</taxon>
        <taxon>Ochrophyta</taxon>
        <taxon>Bacillariophyta</taxon>
        <taxon>Mediophyceae</taxon>
        <taxon>Biddulphiophycidae</taxon>
        <taxon>Eupodiscales</taxon>
        <taxon>Parodontellaceae</taxon>
        <taxon>Trieres</taxon>
    </lineage>
</organism>
<name>A0A7S2ESV1_TRICV</name>
<proteinExistence type="predicted"/>
<dbReference type="EMBL" id="HBGO01029894">
    <property type="protein sequence ID" value="CAD9353834.1"/>
    <property type="molecule type" value="Transcribed_RNA"/>
</dbReference>
<reference evidence="1" key="1">
    <citation type="submission" date="2021-01" db="EMBL/GenBank/DDBJ databases">
        <authorList>
            <person name="Corre E."/>
            <person name="Pelletier E."/>
            <person name="Niang G."/>
            <person name="Scheremetjew M."/>
            <person name="Finn R."/>
            <person name="Kale V."/>
            <person name="Holt S."/>
            <person name="Cochrane G."/>
            <person name="Meng A."/>
            <person name="Brown T."/>
            <person name="Cohen L."/>
        </authorList>
    </citation>
    <scope>NUCLEOTIDE SEQUENCE</scope>
    <source>
        <strain evidence="1">Grunow 1884</strain>
    </source>
</reference>
<evidence type="ECO:0000313" key="1">
    <source>
        <dbReference type="EMBL" id="CAD9353834.1"/>
    </source>
</evidence>
<gene>
    <name evidence="1" type="ORF">OSIN01602_LOCUS17163</name>
</gene>
<sequence>MAKDSLQRGLEIFGAKLVLEFFGGGGAIWGFSEVCTLRRPETQEFWRANASVIAAIFFVRYLMQIRDFVVEEVRGGKVLISDGSWKRLLEIWSARLVLEVFGGGGAIWGFSEVCTLRRPETQEFWRANATVMAIIFAVRYLLQIREYVIEKAKKVYDETVIEVA</sequence>
<accession>A0A7S2ESV1</accession>
<dbReference type="AlphaFoldDB" id="A0A7S2ESV1"/>
<protein>
    <submittedName>
        <fullName evidence="1">Uncharacterized protein</fullName>
    </submittedName>
</protein>